<dbReference type="Proteomes" id="UP000030746">
    <property type="component" value="Unassembled WGS sequence"/>
</dbReference>
<dbReference type="CTD" id="20236197"/>
<sequence>MPWGHSEVLQEFVFVAIKRKTKICFGVLGVLLLSAFHFRIFRSYQGYEFKLGKDSNYISKKDYFDGLPSITLTIRTSSQPRLLPFLYCTALRTAVLYWSQDIGSIGIILDKESNEDVKMATSLKSHQETMGINFKIYYEALPHDPTIFTRIRRRFPSYNRQIFCSFLLDLFIETDVIAWTDTDGKFTSPVTKDNIVNNGKLRAKGMDTFKYGHIKMWSRMTERMIGHPMISDFMTYFPVYIWTDTVKNCRKHILKHMNVTSLETAFMKTGPGGDLSPVNVIMTYAYYFEHDKYDWHLDLRRKSLDVYNKKHVSPGFELTPAHLKPEVHVSIHEKYYSDPFNTINKKAYCMAIRNTKLYRNMADSIKKMCQPFLHDTMWELFQFCNKVEQEHVTTWCKDDKALCIQLLDEQYSKVHDLVDSDVYKLNLTKVSAVENAAKDMGFQCESFFEPV</sequence>
<organism evidence="2 3">
    <name type="scientific">Lottia gigantea</name>
    <name type="common">Giant owl limpet</name>
    <dbReference type="NCBI Taxonomy" id="225164"/>
    <lineage>
        <taxon>Eukaryota</taxon>
        <taxon>Metazoa</taxon>
        <taxon>Spiralia</taxon>
        <taxon>Lophotrochozoa</taxon>
        <taxon>Mollusca</taxon>
        <taxon>Gastropoda</taxon>
        <taxon>Patellogastropoda</taxon>
        <taxon>Lottioidea</taxon>
        <taxon>Lottiidae</taxon>
        <taxon>Lottia</taxon>
    </lineage>
</organism>
<keyword evidence="1" id="KW-1133">Transmembrane helix</keyword>
<proteinExistence type="predicted"/>
<dbReference type="EMBL" id="KB202619">
    <property type="protein sequence ID" value="ESO88965.1"/>
    <property type="molecule type" value="Genomic_DNA"/>
</dbReference>
<evidence type="ECO:0000313" key="2">
    <source>
        <dbReference type="EMBL" id="ESO88965.1"/>
    </source>
</evidence>
<protein>
    <submittedName>
        <fullName evidence="2">Uncharacterized protein</fullName>
    </submittedName>
</protein>
<dbReference type="AlphaFoldDB" id="V4A216"/>
<gene>
    <name evidence="2" type="ORF">LOTGIDRAFT_154034</name>
</gene>
<dbReference type="OrthoDB" id="10051466at2759"/>
<evidence type="ECO:0000313" key="3">
    <source>
        <dbReference type="Proteomes" id="UP000030746"/>
    </source>
</evidence>
<evidence type="ECO:0000256" key="1">
    <source>
        <dbReference type="SAM" id="Phobius"/>
    </source>
</evidence>
<accession>V4A216</accession>
<keyword evidence="1" id="KW-0472">Membrane</keyword>
<dbReference type="KEGG" id="lgi:LOTGIDRAFT_154034"/>
<dbReference type="OMA" id="ISCTETC"/>
<reference evidence="2 3" key="1">
    <citation type="journal article" date="2013" name="Nature">
        <title>Insights into bilaterian evolution from three spiralian genomes.</title>
        <authorList>
            <person name="Simakov O."/>
            <person name="Marletaz F."/>
            <person name="Cho S.J."/>
            <person name="Edsinger-Gonzales E."/>
            <person name="Havlak P."/>
            <person name="Hellsten U."/>
            <person name="Kuo D.H."/>
            <person name="Larsson T."/>
            <person name="Lv J."/>
            <person name="Arendt D."/>
            <person name="Savage R."/>
            <person name="Osoegawa K."/>
            <person name="de Jong P."/>
            <person name="Grimwood J."/>
            <person name="Chapman J.A."/>
            <person name="Shapiro H."/>
            <person name="Aerts A."/>
            <person name="Otillar R.P."/>
            <person name="Terry A.Y."/>
            <person name="Boore J.L."/>
            <person name="Grigoriev I.V."/>
            <person name="Lindberg D.R."/>
            <person name="Seaver E.C."/>
            <person name="Weisblat D.A."/>
            <person name="Putnam N.H."/>
            <person name="Rokhsar D.S."/>
        </authorList>
    </citation>
    <scope>NUCLEOTIDE SEQUENCE [LARGE SCALE GENOMIC DNA]</scope>
</reference>
<dbReference type="GeneID" id="20236197"/>
<feature type="transmembrane region" description="Helical" evidence="1">
    <location>
        <begin position="23"/>
        <end position="41"/>
    </location>
</feature>
<keyword evidence="1" id="KW-0812">Transmembrane</keyword>
<keyword evidence="3" id="KW-1185">Reference proteome</keyword>
<name>V4A216_LOTGI</name>
<dbReference type="RefSeq" id="XP_009060015.1">
    <property type="nucleotide sequence ID" value="XM_009061767.1"/>
</dbReference>
<dbReference type="HOGENOM" id="CLU_050760_0_0_1"/>